<feature type="region of interest" description="Disordered" evidence="1">
    <location>
        <begin position="232"/>
        <end position="252"/>
    </location>
</feature>
<dbReference type="GO" id="GO:0005737">
    <property type="term" value="C:cytoplasm"/>
    <property type="evidence" value="ECO:0007669"/>
    <property type="project" value="TreeGrafter"/>
</dbReference>
<feature type="region of interest" description="Disordered" evidence="1">
    <location>
        <begin position="486"/>
        <end position="560"/>
    </location>
</feature>
<proteinExistence type="predicted"/>
<organism evidence="2 3">
    <name type="scientific">Volvox reticuliferus</name>
    <dbReference type="NCBI Taxonomy" id="1737510"/>
    <lineage>
        <taxon>Eukaryota</taxon>
        <taxon>Viridiplantae</taxon>
        <taxon>Chlorophyta</taxon>
        <taxon>core chlorophytes</taxon>
        <taxon>Chlorophyceae</taxon>
        <taxon>CS clade</taxon>
        <taxon>Chlamydomonadales</taxon>
        <taxon>Volvocaceae</taxon>
        <taxon>Volvox</taxon>
    </lineage>
</organism>
<evidence type="ECO:0000256" key="1">
    <source>
        <dbReference type="SAM" id="MobiDB-lite"/>
    </source>
</evidence>
<feature type="compositionally biased region" description="Low complexity" evidence="1">
    <location>
        <begin position="160"/>
        <end position="171"/>
    </location>
</feature>
<dbReference type="OrthoDB" id="21471at2759"/>
<dbReference type="EMBL" id="BNCQ01000012">
    <property type="protein sequence ID" value="GIM02514.1"/>
    <property type="molecule type" value="Genomic_DNA"/>
</dbReference>
<feature type="compositionally biased region" description="Low complexity" evidence="1">
    <location>
        <begin position="1066"/>
        <end position="1080"/>
    </location>
</feature>
<feature type="compositionally biased region" description="Low complexity" evidence="1">
    <location>
        <begin position="919"/>
        <end position="937"/>
    </location>
</feature>
<feature type="compositionally biased region" description="Polar residues" evidence="1">
    <location>
        <begin position="232"/>
        <end position="244"/>
    </location>
</feature>
<feature type="compositionally biased region" description="Acidic residues" evidence="1">
    <location>
        <begin position="609"/>
        <end position="623"/>
    </location>
</feature>
<feature type="compositionally biased region" description="Polar residues" evidence="1">
    <location>
        <begin position="628"/>
        <end position="642"/>
    </location>
</feature>
<feature type="region of interest" description="Disordered" evidence="1">
    <location>
        <begin position="845"/>
        <end position="869"/>
    </location>
</feature>
<dbReference type="AlphaFoldDB" id="A0A8J4LM14"/>
<sequence length="1230" mass="125539">MNSFLCSCFWPPGPKIPEEYLRPQGLYSLERVDLKKLKRLIQNQQLAPCHPGVEEPRPGQDLEECPICFLHYPVLNSSLCCQKRVCTECFLQVQTSTPPHQLSACPFCKVTRPTGYLVKLIGARTAEEKEQERVEEQKVIEARIREREEEIRRDQERALQRQQQQQAAAAASPGNRPQNSSTNTNTNSLVQQQQAAGVMAAAAAAASALEPSGGNAAFATGGRAAGRLPTAAATSDTSTVNAGSGHTGRYQSGDRHRLAGVAAAGSPTATVVQVGGGAGMHPAVSARRAAVAAAMSAAAIQQHQQQNVHHIQHPGDRYLIGPEGVGANVHADNSDNATAAVYVGDRGGGHQRRHQGGGGGRRYRLTDYVPAGVVDIAMGLDDINDLMLEQAMYESLAAAAAAGPPQALPAATASPTTGEGGGHLQGADDATTLNVDDPENDVALAAALAASLDGVEGVDGTVMERQTQSPVVSHTFEAATTIGSSLAADGPADRDLDAIDQFGRGPNYALTTRNGATGAPAPPSPPARGSRNTATSRQAAVVATMRSAPGSRAQPQQPQVAAVAGAVSPRLIRTATPSQLALARGSSPVAPGFRAWERRDTGDRKAGGEPEEEEEEEEEEEDALISRRTANASAASPKQPSADTYPLSAVSGTGPTAGSEAVPLFSQEGGAGAGATPQSNCQQLGGPTGLSVAAAAALPAAAATSEVAPRVGPASVGAPTPITLSPVPSDGRVGALGAVASELSSAATGGAAPRDDLLEVVAVRAAGAQHVNNPLYDMWSNSSSATTCKHPSLDTQAPATAGLVAAGPQEELGRPDGSPAGGSGATSGPSTAALARWGVKCGSERSSLGSDGGIVMQQCGGQDKHKTKQQQQQHEVVLELQTAGPSSPNADSVVAAIAEFGVSPERCQPSRPPPPPPLVLSVPPAASESVTAAATAPRSATVTPPSPARTPDGCGLATTPSPRLGLPPMDLPPPATVTTTATTNAVITTTAEDTPVGSPSPDVPTDTSVTTVVTIQTLAAELLRHSSGAAAMAAAVAAGSSEASSTSSHVVTVGMVFQIPRTAPGASRQPSPASQLAAAPMEGPAWVENPDGSLKLLLPADGGSTSVTNTAAGTANPPTRLRRTGNVRVGNVDELMDVPYADYELPSLDTAWYDLPSTMPYIADGGREPAQAPLEDVIPEKVEKADETLVDMCNETDARLKRLMATSDAAVAAAIAAGDRRVRGNAGING</sequence>
<feature type="region of interest" description="Disordered" evidence="1">
    <location>
        <begin position="151"/>
        <end position="185"/>
    </location>
</feature>
<name>A0A8J4LM14_9CHLO</name>
<feature type="region of interest" description="Disordered" evidence="1">
    <location>
        <begin position="406"/>
        <end position="435"/>
    </location>
</feature>
<evidence type="ECO:0000313" key="2">
    <source>
        <dbReference type="EMBL" id="GIM02514.1"/>
    </source>
</evidence>
<dbReference type="SUPFAM" id="SSF57850">
    <property type="entry name" value="RING/U-box"/>
    <property type="match status" value="1"/>
</dbReference>
<evidence type="ECO:0000313" key="3">
    <source>
        <dbReference type="Proteomes" id="UP000722791"/>
    </source>
</evidence>
<dbReference type="PANTHER" id="PTHR31315">
    <property type="entry name" value="PROTEIN SIP5"/>
    <property type="match status" value="1"/>
</dbReference>
<feature type="region of interest" description="Disordered" evidence="1">
    <location>
        <begin position="578"/>
        <end position="678"/>
    </location>
</feature>
<feature type="region of interest" description="Disordered" evidence="1">
    <location>
        <begin position="904"/>
        <end position="953"/>
    </location>
</feature>
<protein>
    <submittedName>
        <fullName evidence="2">Uncharacterized protein</fullName>
    </submittedName>
</protein>
<gene>
    <name evidence="2" type="ORF">Vretimale_7393</name>
</gene>
<reference evidence="2" key="1">
    <citation type="journal article" date="2021" name="Proc. Natl. Acad. Sci. U.S.A.">
        <title>Three genomes in the algal genus Volvox reveal the fate of a haploid sex-determining region after a transition to homothallism.</title>
        <authorList>
            <person name="Yamamoto K."/>
            <person name="Hamaji T."/>
            <person name="Kawai-Toyooka H."/>
            <person name="Matsuzaki R."/>
            <person name="Takahashi F."/>
            <person name="Nishimura Y."/>
            <person name="Kawachi M."/>
            <person name="Noguchi H."/>
            <person name="Minakuchi Y."/>
            <person name="Umen J.G."/>
            <person name="Toyoda A."/>
            <person name="Nozaki H."/>
        </authorList>
    </citation>
    <scope>NUCLEOTIDE SEQUENCE</scope>
    <source>
        <strain evidence="2">NIES-3785</strain>
    </source>
</reference>
<feature type="compositionally biased region" description="Basic and acidic residues" evidence="1">
    <location>
        <begin position="595"/>
        <end position="608"/>
    </location>
</feature>
<accession>A0A8J4LM14</accession>
<comment type="caution">
    <text evidence="2">The sequence shown here is derived from an EMBL/GenBank/DDBJ whole genome shotgun (WGS) entry which is preliminary data.</text>
</comment>
<dbReference type="Proteomes" id="UP000722791">
    <property type="component" value="Unassembled WGS sequence"/>
</dbReference>
<feature type="region of interest" description="Disordered" evidence="1">
    <location>
        <begin position="808"/>
        <end position="831"/>
    </location>
</feature>
<feature type="region of interest" description="Disordered" evidence="1">
    <location>
        <begin position="1063"/>
        <end position="1085"/>
    </location>
</feature>
<dbReference type="InterPro" id="IPR039301">
    <property type="entry name" value="Sip5/DA2"/>
</dbReference>
<dbReference type="PANTHER" id="PTHR31315:SF1">
    <property type="entry name" value="PROTEIN SIP5"/>
    <property type="match status" value="1"/>
</dbReference>